<name>A0A814BNG5_9BILA</name>
<dbReference type="Pfam" id="PF01344">
    <property type="entry name" value="Kelch_1"/>
    <property type="match status" value="1"/>
</dbReference>
<accession>A0A814BNG5</accession>
<dbReference type="PANTHER" id="PTHR46344:SF27">
    <property type="entry name" value="KELCH REPEAT SUPERFAMILY PROTEIN"/>
    <property type="match status" value="1"/>
</dbReference>
<organism evidence="3 4">
    <name type="scientific">Adineta steineri</name>
    <dbReference type="NCBI Taxonomy" id="433720"/>
    <lineage>
        <taxon>Eukaryota</taxon>
        <taxon>Metazoa</taxon>
        <taxon>Spiralia</taxon>
        <taxon>Gnathifera</taxon>
        <taxon>Rotifera</taxon>
        <taxon>Eurotatoria</taxon>
        <taxon>Bdelloidea</taxon>
        <taxon>Adinetida</taxon>
        <taxon>Adinetidae</taxon>
        <taxon>Adineta</taxon>
    </lineage>
</organism>
<evidence type="ECO:0000313" key="4">
    <source>
        <dbReference type="Proteomes" id="UP000663845"/>
    </source>
</evidence>
<keyword evidence="1" id="KW-0880">Kelch repeat</keyword>
<dbReference type="Proteomes" id="UP000663845">
    <property type="component" value="Unassembled WGS sequence"/>
</dbReference>
<evidence type="ECO:0000256" key="2">
    <source>
        <dbReference type="ARBA" id="ARBA00022737"/>
    </source>
</evidence>
<keyword evidence="2" id="KW-0677">Repeat</keyword>
<comment type="caution">
    <text evidence="3">The sequence shown here is derived from an EMBL/GenBank/DDBJ whole genome shotgun (WGS) entry which is preliminary data.</text>
</comment>
<dbReference type="AlphaFoldDB" id="A0A814BNG5"/>
<dbReference type="PANTHER" id="PTHR46344">
    <property type="entry name" value="OS02G0202900 PROTEIN"/>
    <property type="match status" value="1"/>
</dbReference>
<evidence type="ECO:0000313" key="3">
    <source>
        <dbReference type="EMBL" id="CAF0928976.1"/>
    </source>
</evidence>
<dbReference type="SMART" id="SM00612">
    <property type="entry name" value="Kelch"/>
    <property type="match status" value="1"/>
</dbReference>
<dbReference type="EMBL" id="CAJNOG010000092">
    <property type="protein sequence ID" value="CAF0928976.1"/>
    <property type="molecule type" value="Genomic_DNA"/>
</dbReference>
<dbReference type="InterPro" id="IPR006652">
    <property type="entry name" value="Kelch_1"/>
</dbReference>
<proteinExistence type="predicted"/>
<gene>
    <name evidence="3" type="ORF">JYZ213_LOCUS12056</name>
</gene>
<dbReference type="InterPro" id="IPR015915">
    <property type="entry name" value="Kelch-typ_b-propeller"/>
</dbReference>
<dbReference type="SUPFAM" id="SSF117281">
    <property type="entry name" value="Kelch motif"/>
    <property type="match status" value="1"/>
</dbReference>
<protein>
    <submittedName>
        <fullName evidence="3">Uncharacterized protein</fullName>
    </submittedName>
</protein>
<dbReference type="Gene3D" id="2.130.10.80">
    <property type="entry name" value="Galactose oxidase/kelch, beta-propeller"/>
    <property type="match status" value="1"/>
</dbReference>
<evidence type="ECO:0000256" key="1">
    <source>
        <dbReference type="ARBA" id="ARBA00022441"/>
    </source>
</evidence>
<reference evidence="3" key="1">
    <citation type="submission" date="2021-02" db="EMBL/GenBank/DDBJ databases">
        <authorList>
            <person name="Nowell W R."/>
        </authorList>
    </citation>
    <scope>NUCLEOTIDE SEQUENCE</scope>
</reference>
<dbReference type="InterPro" id="IPR037293">
    <property type="entry name" value="Gal_Oxidase_central_sf"/>
</dbReference>
<sequence length="84" mass="8899">MANARYTHTASILSNGKVLVTGGYNGNYLDSSELYDPSTSTWTTTSNMTNTRSDHTASVLSNGLVLVTGGFDGTSVINSAELYQ</sequence>